<dbReference type="Proteomes" id="UP000478571">
    <property type="component" value="Unassembled WGS sequence"/>
</dbReference>
<keyword evidence="2" id="KW-1185">Reference proteome</keyword>
<name>A0A6L8LWY4_9VIBR</name>
<protein>
    <submittedName>
        <fullName evidence="1">Uncharacterized protein</fullName>
    </submittedName>
</protein>
<proteinExistence type="predicted"/>
<accession>A0A6L8LWY4</accession>
<comment type="caution">
    <text evidence="1">The sequence shown here is derived from an EMBL/GenBank/DDBJ whole genome shotgun (WGS) entry which is preliminary data.</text>
</comment>
<evidence type="ECO:0000313" key="2">
    <source>
        <dbReference type="Proteomes" id="UP000478571"/>
    </source>
</evidence>
<organism evidence="1 2">
    <name type="scientific">Vibrio tetraodonis subsp. pristinus</name>
    <dbReference type="NCBI Taxonomy" id="2695891"/>
    <lineage>
        <taxon>Bacteria</taxon>
        <taxon>Pseudomonadati</taxon>
        <taxon>Pseudomonadota</taxon>
        <taxon>Gammaproteobacteria</taxon>
        <taxon>Vibrionales</taxon>
        <taxon>Vibrionaceae</taxon>
        <taxon>Vibrio</taxon>
    </lineage>
</organism>
<sequence length="118" mass="13401">MNSGDNAWLLYLKSSSSIRKKVLSNLDVSMKKQLEAELNNIPKLSLSVIRKALENSKTTHDTEVRVSNPEHQEMTNVLNFLVQSESFSAESLPEAYVVHSRLSPSMKRALLHYTNTQR</sequence>
<reference evidence="1 2" key="1">
    <citation type="submission" date="2020-01" db="EMBL/GenBank/DDBJ databases">
        <title>Draft Genome Sequence of Vibrio sp. strain OCN044, Isolated from a Healthy Coral at Palmyra Atoll.</title>
        <authorList>
            <person name="Videau P."/>
            <person name="Loughran R."/>
            <person name="Esquivel A."/>
            <person name="Deadmond M."/>
            <person name="Paddock B.E."/>
            <person name="Saw J.H."/>
            <person name="Ushijima B."/>
        </authorList>
    </citation>
    <scope>NUCLEOTIDE SEQUENCE [LARGE SCALE GENOMIC DNA]</scope>
    <source>
        <strain evidence="1 2">OCN044</strain>
    </source>
</reference>
<gene>
    <name evidence="1" type="ORF">GTG28_15435</name>
</gene>
<evidence type="ECO:0000313" key="1">
    <source>
        <dbReference type="EMBL" id="MYM60624.1"/>
    </source>
</evidence>
<dbReference type="EMBL" id="WWEU01000005">
    <property type="protein sequence ID" value="MYM60624.1"/>
    <property type="molecule type" value="Genomic_DNA"/>
</dbReference>
<dbReference type="AlphaFoldDB" id="A0A6L8LWY4"/>